<name>D6X0M9_TRICA</name>
<dbReference type="OrthoDB" id="6760427at2759"/>
<reference evidence="2 3" key="2">
    <citation type="journal article" date="2010" name="Nucleic Acids Res.">
        <title>BeetleBase in 2010: revisions to provide comprehensive genomic information for Tribolium castaneum.</title>
        <authorList>
            <person name="Kim H.S."/>
            <person name="Murphy T."/>
            <person name="Xia J."/>
            <person name="Caragea D."/>
            <person name="Park Y."/>
            <person name="Beeman R.W."/>
            <person name="Lorenzen M.D."/>
            <person name="Butcher S."/>
            <person name="Manak J.R."/>
            <person name="Brown S.J."/>
        </authorList>
    </citation>
    <scope>GENOME REANNOTATION</scope>
    <source>
        <strain evidence="2 3">Georgia GA2</strain>
    </source>
</reference>
<sequence>MKSLIIALASFAVFNLATCQYSSFPVSSSSDSARYLQYLRERSQTERLRHEFESLCPGKDDELDNALYELKKCSDQIDENSETACSAMKNHFMRCSKPMSSLLESCVPEESKGVPDLVFASVHSAVNYLCKTDGEHIFELANHCVYKTNYKTMRCGRRMRTKLQQFKKKSPTKSDICEFAQSMKPCLKEHLDESCGNAITKESFMGMFDAMMAPCSGVSKNQLETNYINEVEILDK</sequence>
<evidence type="ECO:0000256" key="1">
    <source>
        <dbReference type="SAM" id="SignalP"/>
    </source>
</evidence>
<dbReference type="InParanoid" id="D6X0M9"/>
<evidence type="ECO:0000313" key="3">
    <source>
        <dbReference type="Proteomes" id="UP000007266"/>
    </source>
</evidence>
<dbReference type="EMBL" id="KQ971371">
    <property type="protein sequence ID" value="EFA10007.1"/>
    <property type="molecule type" value="Genomic_DNA"/>
</dbReference>
<keyword evidence="3" id="KW-1185">Reference proteome</keyword>
<proteinExistence type="predicted"/>
<dbReference type="Pfam" id="PF07165">
    <property type="entry name" value="DUF1397"/>
    <property type="match status" value="1"/>
</dbReference>
<accession>D6X0M9</accession>
<feature type="signal peptide" evidence="1">
    <location>
        <begin position="1"/>
        <end position="19"/>
    </location>
</feature>
<dbReference type="HOGENOM" id="CLU_1226240_0_0_1"/>
<dbReference type="OMA" id="FELANHC"/>
<gene>
    <name evidence="2" type="primary">AUGUSTUS-3.0.2_12177</name>
    <name evidence="2" type="ORF">TcasGA2_TC012177</name>
</gene>
<dbReference type="KEGG" id="tca:661814"/>
<protein>
    <submittedName>
        <fullName evidence="2">Uncharacterized protein</fullName>
    </submittedName>
</protein>
<dbReference type="InterPro" id="IPR009832">
    <property type="entry name" value="DUF1397"/>
</dbReference>
<reference evidence="2 3" key="1">
    <citation type="journal article" date="2008" name="Nature">
        <title>The genome of the model beetle and pest Tribolium castaneum.</title>
        <authorList>
            <consortium name="Tribolium Genome Sequencing Consortium"/>
            <person name="Richards S."/>
            <person name="Gibbs R.A."/>
            <person name="Weinstock G.M."/>
            <person name="Brown S.J."/>
            <person name="Denell R."/>
            <person name="Beeman R.W."/>
            <person name="Gibbs R."/>
            <person name="Beeman R.W."/>
            <person name="Brown S.J."/>
            <person name="Bucher G."/>
            <person name="Friedrich M."/>
            <person name="Grimmelikhuijzen C.J."/>
            <person name="Klingler M."/>
            <person name="Lorenzen M."/>
            <person name="Richards S."/>
            <person name="Roth S."/>
            <person name="Schroder R."/>
            <person name="Tautz D."/>
            <person name="Zdobnov E.M."/>
            <person name="Muzny D."/>
            <person name="Gibbs R.A."/>
            <person name="Weinstock G.M."/>
            <person name="Attaway T."/>
            <person name="Bell S."/>
            <person name="Buhay C.J."/>
            <person name="Chandrabose M.N."/>
            <person name="Chavez D."/>
            <person name="Clerk-Blankenburg K.P."/>
            <person name="Cree A."/>
            <person name="Dao M."/>
            <person name="Davis C."/>
            <person name="Chacko J."/>
            <person name="Dinh H."/>
            <person name="Dugan-Rocha S."/>
            <person name="Fowler G."/>
            <person name="Garner T.T."/>
            <person name="Garnes J."/>
            <person name="Gnirke A."/>
            <person name="Hawes A."/>
            <person name="Hernandez J."/>
            <person name="Hines S."/>
            <person name="Holder M."/>
            <person name="Hume J."/>
            <person name="Jhangiani S.N."/>
            <person name="Joshi V."/>
            <person name="Khan Z.M."/>
            <person name="Jackson L."/>
            <person name="Kovar C."/>
            <person name="Kowis A."/>
            <person name="Lee S."/>
            <person name="Lewis L.R."/>
            <person name="Margolis J."/>
            <person name="Morgan M."/>
            <person name="Nazareth L.V."/>
            <person name="Nguyen N."/>
            <person name="Okwuonu G."/>
            <person name="Parker D."/>
            <person name="Richards S."/>
            <person name="Ruiz S.J."/>
            <person name="Santibanez J."/>
            <person name="Savard J."/>
            <person name="Scherer S.E."/>
            <person name="Schneider B."/>
            <person name="Sodergren E."/>
            <person name="Tautz D."/>
            <person name="Vattahil S."/>
            <person name="Villasana D."/>
            <person name="White C.S."/>
            <person name="Wright R."/>
            <person name="Park Y."/>
            <person name="Beeman R.W."/>
            <person name="Lord J."/>
            <person name="Oppert B."/>
            <person name="Lorenzen M."/>
            <person name="Brown S."/>
            <person name="Wang L."/>
            <person name="Savard J."/>
            <person name="Tautz D."/>
            <person name="Richards S."/>
            <person name="Weinstock G."/>
            <person name="Gibbs R.A."/>
            <person name="Liu Y."/>
            <person name="Worley K."/>
            <person name="Weinstock G."/>
            <person name="Elsik C.G."/>
            <person name="Reese J.T."/>
            <person name="Elhaik E."/>
            <person name="Landan G."/>
            <person name="Graur D."/>
            <person name="Arensburger P."/>
            <person name="Atkinson P."/>
            <person name="Beeman R.W."/>
            <person name="Beidler J."/>
            <person name="Brown S.J."/>
            <person name="Demuth J.P."/>
            <person name="Drury D.W."/>
            <person name="Du Y.Z."/>
            <person name="Fujiwara H."/>
            <person name="Lorenzen M."/>
            <person name="Maselli V."/>
            <person name="Osanai M."/>
            <person name="Park Y."/>
            <person name="Robertson H.M."/>
            <person name="Tu Z."/>
            <person name="Wang J.J."/>
            <person name="Wang S."/>
            <person name="Richards S."/>
            <person name="Song H."/>
            <person name="Zhang L."/>
            <person name="Sodergren E."/>
            <person name="Werner D."/>
            <person name="Stanke M."/>
            <person name="Morgenstern B."/>
            <person name="Solovyev V."/>
            <person name="Kosarev P."/>
            <person name="Brown G."/>
            <person name="Chen H.C."/>
            <person name="Ermolaeva O."/>
            <person name="Hlavina W."/>
            <person name="Kapustin Y."/>
            <person name="Kiryutin B."/>
            <person name="Kitts P."/>
            <person name="Maglott D."/>
            <person name="Pruitt K."/>
            <person name="Sapojnikov V."/>
            <person name="Souvorov A."/>
            <person name="Mackey A.J."/>
            <person name="Waterhouse R.M."/>
            <person name="Wyder S."/>
            <person name="Zdobnov E.M."/>
            <person name="Zdobnov E.M."/>
            <person name="Wyder S."/>
            <person name="Kriventseva E.V."/>
            <person name="Kadowaki T."/>
            <person name="Bork P."/>
            <person name="Aranda M."/>
            <person name="Bao R."/>
            <person name="Beermann A."/>
            <person name="Berns N."/>
            <person name="Bolognesi R."/>
            <person name="Bonneton F."/>
            <person name="Bopp D."/>
            <person name="Brown S.J."/>
            <person name="Bucher G."/>
            <person name="Butts T."/>
            <person name="Chaumot A."/>
            <person name="Denell R.E."/>
            <person name="Ferrier D.E."/>
            <person name="Friedrich M."/>
            <person name="Gordon C.M."/>
            <person name="Jindra M."/>
            <person name="Klingler M."/>
            <person name="Lan Q."/>
            <person name="Lattorff H.M."/>
            <person name="Laudet V."/>
            <person name="von Levetsow C."/>
            <person name="Liu Z."/>
            <person name="Lutz R."/>
            <person name="Lynch J.A."/>
            <person name="da Fonseca R.N."/>
            <person name="Posnien N."/>
            <person name="Reuter R."/>
            <person name="Roth S."/>
            <person name="Savard J."/>
            <person name="Schinko J.B."/>
            <person name="Schmitt C."/>
            <person name="Schoppmeier M."/>
            <person name="Schroder R."/>
            <person name="Shippy T.D."/>
            <person name="Simonnet F."/>
            <person name="Marques-Souza H."/>
            <person name="Tautz D."/>
            <person name="Tomoyasu Y."/>
            <person name="Trauner J."/>
            <person name="Van der Zee M."/>
            <person name="Vervoort M."/>
            <person name="Wittkopp N."/>
            <person name="Wimmer E.A."/>
            <person name="Yang X."/>
            <person name="Jones A.K."/>
            <person name="Sattelle D.B."/>
            <person name="Ebert P.R."/>
            <person name="Nelson D."/>
            <person name="Scott J.G."/>
            <person name="Beeman R.W."/>
            <person name="Muthukrishnan S."/>
            <person name="Kramer K.J."/>
            <person name="Arakane Y."/>
            <person name="Beeman R.W."/>
            <person name="Zhu Q."/>
            <person name="Hogenkamp D."/>
            <person name="Dixit R."/>
            <person name="Oppert B."/>
            <person name="Jiang H."/>
            <person name="Zou Z."/>
            <person name="Marshall J."/>
            <person name="Elpidina E."/>
            <person name="Vinokurov K."/>
            <person name="Oppert C."/>
            <person name="Zou Z."/>
            <person name="Evans J."/>
            <person name="Lu Z."/>
            <person name="Zhao P."/>
            <person name="Sumathipala N."/>
            <person name="Altincicek B."/>
            <person name="Vilcinskas A."/>
            <person name="Williams M."/>
            <person name="Hultmark D."/>
            <person name="Hetru C."/>
            <person name="Jiang H."/>
            <person name="Grimmelikhuijzen C.J."/>
            <person name="Hauser F."/>
            <person name="Cazzamali G."/>
            <person name="Williamson M."/>
            <person name="Park Y."/>
            <person name="Li B."/>
            <person name="Tanaka Y."/>
            <person name="Predel R."/>
            <person name="Neupert S."/>
            <person name="Schachtner J."/>
            <person name="Verleyen P."/>
            <person name="Raible F."/>
            <person name="Bork P."/>
            <person name="Friedrich M."/>
            <person name="Walden K.K."/>
            <person name="Robertson H.M."/>
            <person name="Angeli S."/>
            <person name="Foret S."/>
            <person name="Bucher G."/>
            <person name="Schuetz S."/>
            <person name="Maleszka R."/>
            <person name="Wimmer E.A."/>
            <person name="Beeman R.W."/>
            <person name="Lorenzen M."/>
            <person name="Tomoyasu Y."/>
            <person name="Miller S.C."/>
            <person name="Grossmann D."/>
            <person name="Bucher G."/>
        </authorList>
    </citation>
    <scope>NUCLEOTIDE SEQUENCE [LARGE SCALE GENOMIC DNA]</scope>
    <source>
        <strain evidence="2 3">Georgia GA2</strain>
    </source>
</reference>
<dbReference type="Proteomes" id="UP000007266">
    <property type="component" value="Linkage group 9"/>
</dbReference>
<dbReference type="AlphaFoldDB" id="D6X0M9"/>
<keyword evidence="1" id="KW-0732">Signal</keyword>
<dbReference type="PhylomeDB" id="D6X0M9"/>
<organism evidence="2 3">
    <name type="scientific">Tribolium castaneum</name>
    <name type="common">Red flour beetle</name>
    <dbReference type="NCBI Taxonomy" id="7070"/>
    <lineage>
        <taxon>Eukaryota</taxon>
        <taxon>Metazoa</taxon>
        <taxon>Ecdysozoa</taxon>
        <taxon>Arthropoda</taxon>
        <taxon>Hexapoda</taxon>
        <taxon>Insecta</taxon>
        <taxon>Pterygota</taxon>
        <taxon>Neoptera</taxon>
        <taxon>Endopterygota</taxon>
        <taxon>Coleoptera</taxon>
        <taxon>Polyphaga</taxon>
        <taxon>Cucujiformia</taxon>
        <taxon>Tenebrionidae</taxon>
        <taxon>Tenebrionidae incertae sedis</taxon>
        <taxon>Tribolium</taxon>
    </lineage>
</organism>
<evidence type="ECO:0000313" key="2">
    <source>
        <dbReference type="EMBL" id="EFA10007.1"/>
    </source>
</evidence>
<feature type="chain" id="PRO_5003090183" evidence="1">
    <location>
        <begin position="20"/>
        <end position="236"/>
    </location>
</feature>